<proteinExistence type="predicted"/>
<keyword evidence="3" id="KW-1185">Reference proteome</keyword>
<organism evidence="2 3">
    <name type="scientific">Streptomyces sirii</name>
    <dbReference type="NCBI Taxonomy" id="3127701"/>
    <lineage>
        <taxon>Bacteria</taxon>
        <taxon>Bacillati</taxon>
        <taxon>Actinomycetota</taxon>
        <taxon>Actinomycetes</taxon>
        <taxon>Kitasatosporales</taxon>
        <taxon>Streptomycetaceae</taxon>
        <taxon>Streptomyces</taxon>
    </lineage>
</organism>
<evidence type="ECO:0000313" key="2">
    <source>
        <dbReference type="EMBL" id="WXK78121.1"/>
    </source>
</evidence>
<gene>
    <name evidence="2" type="ORF">WAB15_20125</name>
</gene>
<keyword evidence="1" id="KW-0812">Transmembrane</keyword>
<evidence type="ECO:0000313" key="3">
    <source>
        <dbReference type="Proteomes" id="UP001626628"/>
    </source>
</evidence>
<name>A0ABZ2QRU0_9ACTN</name>
<accession>A0ABZ2QRU0</accession>
<feature type="transmembrane region" description="Helical" evidence="1">
    <location>
        <begin position="29"/>
        <end position="48"/>
    </location>
</feature>
<reference evidence="2 3" key="1">
    <citation type="submission" date="2024-03" db="EMBL/GenBank/DDBJ databases">
        <title>The complete genome of Streptomyces sirii sp.nov.</title>
        <authorList>
            <person name="Zakalyukina Y.V."/>
            <person name="Belik A.R."/>
            <person name="Biryukov M.V."/>
            <person name="Baturina O.A."/>
            <person name="Kabilov M.R."/>
        </authorList>
    </citation>
    <scope>NUCLEOTIDE SEQUENCE [LARGE SCALE GENOMIC DNA]</scope>
    <source>
        <strain evidence="2 3">BP-8</strain>
    </source>
</reference>
<sequence length="64" mass="6905">MNVKRVLGIVLIAVGAVLAIFFWGLEYLWFQGGPLGLALVVIGAIDLAESFRSAERKKRAASDS</sequence>
<keyword evidence="1" id="KW-1133">Transmembrane helix</keyword>
<protein>
    <submittedName>
        <fullName evidence="2">Uncharacterized protein</fullName>
    </submittedName>
</protein>
<dbReference type="RefSeq" id="WP_399146019.1">
    <property type="nucleotide sequence ID" value="NZ_CP147982.1"/>
</dbReference>
<dbReference type="EMBL" id="CP147982">
    <property type="protein sequence ID" value="WXK78121.1"/>
    <property type="molecule type" value="Genomic_DNA"/>
</dbReference>
<feature type="transmembrane region" description="Helical" evidence="1">
    <location>
        <begin position="7"/>
        <end position="23"/>
    </location>
</feature>
<dbReference type="Proteomes" id="UP001626628">
    <property type="component" value="Chromosome"/>
</dbReference>
<keyword evidence="1" id="KW-0472">Membrane</keyword>
<evidence type="ECO:0000256" key="1">
    <source>
        <dbReference type="SAM" id="Phobius"/>
    </source>
</evidence>